<accession>A0A1A8SB91</accession>
<gene>
    <name evidence="2" type="primary">Nfu_g_1_002726</name>
</gene>
<protein>
    <submittedName>
        <fullName evidence="2">Uncharacterized protein</fullName>
    </submittedName>
</protein>
<sequence length="60" mass="6610">NAANIPSIGMTNVKVGIEVERKRVFCGSELSLNHTCESGPERHGDGDRLNTQTERMRGQL</sequence>
<organism evidence="2">
    <name type="scientific">Nothobranchius rachovii</name>
    <name type="common">bluefin notho</name>
    <dbReference type="NCBI Taxonomy" id="451742"/>
    <lineage>
        <taxon>Eukaryota</taxon>
        <taxon>Metazoa</taxon>
        <taxon>Chordata</taxon>
        <taxon>Craniata</taxon>
        <taxon>Vertebrata</taxon>
        <taxon>Euteleostomi</taxon>
        <taxon>Actinopterygii</taxon>
        <taxon>Neopterygii</taxon>
        <taxon>Teleostei</taxon>
        <taxon>Neoteleostei</taxon>
        <taxon>Acanthomorphata</taxon>
        <taxon>Ovalentaria</taxon>
        <taxon>Atherinomorphae</taxon>
        <taxon>Cyprinodontiformes</taxon>
        <taxon>Nothobranchiidae</taxon>
        <taxon>Nothobranchius</taxon>
    </lineage>
</organism>
<reference evidence="2" key="2">
    <citation type="submission" date="2016-06" db="EMBL/GenBank/DDBJ databases">
        <title>The genome of a short-lived fish provides insights into sex chromosome evolution and the genetic control of aging.</title>
        <authorList>
            <person name="Reichwald K."/>
            <person name="Felder M."/>
            <person name="Petzold A."/>
            <person name="Koch P."/>
            <person name="Groth M."/>
            <person name="Platzer M."/>
        </authorList>
    </citation>
    <scope>NUCLEOTIDE SEQUENCE</scope>
    <source>
        <tissue evidence="2">Brain</tissue>
    </source>
</reference>
<feature type="non-terminal residue" evidence="2">
    <location>
        <position position="1"/>
    </location>
</feature>
<reference evidence="2" key="1">
    <citation type="submission" date="2016-05" db="EMBL/GenBank/DDBJ databases">
        <authorList>
            <person name="Lavstsen T."/>
            <person name="Jespersen J.S."/>
        </authorList>
    </citation>
    <scope>NUCLEOTIDE SEQUENCE</scope>
    <source>
        <tissue evidence="2">Brain</tissue>
    </source>
</reference>
<feature type="compositionally biased region" description="Basic and acidic residues" evidence="1">
    <location>
        <begin position="39"/>
        <end position="60"/>
    </location>
</feature>
<evidence type="ECO:0000313" key="2">
    <source>
        <dbReference type="EMBL" id="SBS15601.1"/>
    </source>
</evidence>
<feature type="region of interest" description="Disordered" evidence="1">
    <location>
        <begin position="32"/>
        <end position="60"/>
    </location>
</feature>
<proteinExistence type="predicted"/>
<dbReference type="AlphaFoldDB" id="A0A1A8SB91"/>
<dbReference type="EMBL" id="HAEI01013132">
    <property type="protein sequence ID" value="SBS15601.1"/>
    <property type="molecule type" value="Transcribed_RNA"/>
</dbReference>
<evidence type="ECO:0000256" key="1">
    <source>
        <dbReference type="SAM" id="MobiDB-lite"/>
    </source>
</evidence>
<name>A0A1A8SB91_9TELE</name>